<evidence type="ECO:0000256" key="1">
    <source>
        <dbReference type="SAM" id="MobiDB-lite"/>
    </source>
</evidence>
<evidence type="ECO:0000313" key="3">
    <source>
        <dbReference type="Proteomes" id="UP000263094"/>
    </source>
</evidence>
<dbReference type="InterPro" id="IPR016039">
    <property type="entry name" value="Thiolase-like"/>
</dbReference>
<organism evidence="2 3">
    <name type="scientific">Streptomyces triticagri</name>
    <dbReference type="NCBI Taxonomy" id="2293568"/>
    <lineage>
        <taxon>Bacteria</taxon>
        <taxon>Bacillati</taxon>
        <taxon>Actinomycetota</taxon>
        <taxon>Actinomycetes</taxon>
        <taxon>Kitasatosporales</taxon>
        <taxon>Streptomycetaceae</taxon>
        <taxon>Streptomyces</taxon>
    </lineage>
</organism>
<keyword evidence="3" id="KW-1185">Reference proteome</keyword>
<accession>A0A372LXD9</accession>
<dbReference type="GO" id="GO:0016747">
    <property type="term" value="F:acyltransferase activity, transferring groups other than amino-acyl groups"/>
    <property type="evidence" value="ECO:0007669"/>
    <property type="project" value="UniProtKB-ARBA"/>
</dbReference>
<feature type="region of interest" description="Disordered" evidence="1">
    <location>
        <begin position="173"/>
        <end position="208"/>
    </location>
</feature>
<sequence length="268" mass="27876">MSALVLDAATGVRSPEGPGGQAALDHLPYFADLLGPYDLKADEELLRRGAGVTHRRLAELVTDADGVRDSRPQLIVVAHALPDVVPFTAVAPHLTERLGGDAVNFGLSQQGLGAPFTALRIAAAHVRSGRATDVCVAVLQQTTLPTELPPLGRGQLTDSAAALLLRTGPSAGRLELAGAGQGPPPPTPPGRTLHVLGPAPDDSDLPHGVDLHHSAPGSYCTAVWLELAAHWREWQDTYDTVVLRDTDPRTGAAHHAVFRAAAPAGAAS</sequence>
<comment type="caution">
    <text evidence="2">The sequence shown here is derived from an EMBL/GenBank/DDBJ whole genome shotgun (WGS) entry which is preliminary data.</text>
</comment>
<dbReference type="SUPFAM" id="SSF53901">
    <property type="entry name" value="Thiolase-like"/>
    <property type="match status" value="1"/>
</dbReference>
<dbReference type="OrthoDB" id="3539120at2"/>
<dbReference type="EMBL" id="QUAK01000208">
    <property type="protein sequence ID" value="RFU83332.1"/>
    <property type="molecule type" value="Genomic_DNA"/>
</dbReference>
<dbReference type="Gene3D" id="3.40.47.10">
    <property type="match status" value="1"/>
</dbReference>
<evidence type="ECO:0008006" key="4">
    <source>
        <dbReference type="Google" id="ProtNLM"/>
    </source>
</evidence>
<proteinExistence type="predicted"/>
<dbReference type="RefSeq" id="WP_128558966.1">
    <property type="nucleotide sequence ID" value="NZ_QUAK01000208.1"/>
</dbReference>
<evidence type="ECO:0000313" key="2">
    <source>
        <dbReference type="EMBL" id="RFU83332.1"/>
    </source>
</evidence>
<name>A0A372LXD9_9ACTN</name>
<dbReference type="Proteomes" id="UP000263094">
    <property type="component" value="Unassembled WGS sequence"/>
</dbReference>
<reference evidence="2 3" key="1">
    <citation type="submission" date="2018-08" db="EMBL/GenBank/DDBJ databases">
        <title>Isolation, diversity and antifungal activity of Actinobacteria from wheat.</title>
        <authorList>
            <person name="Han C."/>
        </authorList>
    </citation>
    <scope>NUCLEOTIDE SEQUENCE [LARGE SCALE GENOMIC DNA]</scope>
    <source>
        <strain evidence="2 3">NEAU-YY421</strain>
    </source>
</reference>
<dbReference type="AlphaFoldDB" id="A0A372LXD9"/>
<gene>
    <name evidence="2" type="ORF">DY218_28265</name>
</gene>
<protein>
    <recommendedName>
        <fullName evidence="4">3-oxoacyl-ACP synthase</fullName>
    </recommendedName>
</protein>